<protein>
    <submittedName>
        <fullName evidence="1">Four helix bundle protein</fullName>
    </submittedName>
</protein>
<dbReference type="InterPro" id="IPR012657">
    <property type="entry name" value="23S_rRNA-intervening_sequence"/>
</dbReference>
<dbReference type="NCBIfam" id="TIGR02436">
    <property type="entry name" value="four helix bundle protein"/>
    <property type="match status" value="1"/>
</dbReference>
<dbReference type="PANTHER" id="PTHR38471:SF2">
    <property type="entry name" value="FOUR HELIX BUNDLE PROTEIN"/>
    <property type="match status" value="1"/>
</dbReference>
<evidence type="ECO:0000313" key="2">
    <source>
        <dbReference type="Proteomes" id="UP000178121"/>
    </source>
</evidence>
<comment type="caution">
    <text evidence="1">The sequence shown here is derived from an EMBL/GenBank/DDBJ whole genome shotgun (WGS) entry which is preliminary data.</text>
</comment>
<dbReference type="InterPro" id="IPR036583">
    <property type="entry name" value="23S_rRNA_IVS_sf"/>
</dbReference>
<gene>
    <name evidence="1" type="ORF">A2849_01410</name>
</gene>
<dbReference type="SUPFAM" id="SSF158446">
    <property type="entry name" value="IVS-encoded protein-like"/>
    <property type="match status" value="1"/>
</dbReference>
<name>A0A1G2M943_9BACT</name>
<dbReference type="Pfam" id="PF05635">
    <property type="entry name" value="23S_rRNA_IVP"/>
    <property type="match status" value="1"/>
</dbReference>
<dbReference type="EMBL" id="MHRI01000030">
    <property type="protein sequence ID" value="OHA20417.1"/>
    <property type="molecule type" value="Genomic_DNA"/>
</dbReference>
<proteinExistence type="predicted"/>
<organism evidence="1 2">
    <name type="scientific">Candidatus Taylorbacteria bacterium RIFCSPHIGHO2_01_FULL_51_15</name>
    <dbReference type="NCBI Taxonomy" id="1802304"/>
    <lineage>
        <taxon>Bacteria</taxon>
        <taxon>Candidatus Tayloriibacteriota</taxon>
    </lineage>
</organism>
<dbReference type="Gene3D" id="1.20.1440.60">
    <property type="entry name" value="23S rRNA-intervening sequence"/>
    <property type="match status" value="1"/>
</dbReference>
<accession>A0A1G2M943</accession>
<dbReference type="AlphaFoldDB" id="A0A1G2M943"/>
<dbReference type="Proteomes" id="UP000178121">
    <property type="component" value="Unassembled WGS sequence"/>
</dbReference>
<reference evidence="1 2" key="1">
    <citation type="journal article" date="2016" name="Nat. Commun.">
        <title>Thousands of microbial genomes shed light on interconnected biogeochemical processes in an aquifer system.</title>
        <authorList>
            <person name="Anantharaman K."/>
            <person name="Brown C.T."/>
            <person name="Hug L.A."/>
            <person name="Sharon I."/>
            <person name="Castelle C.J."/>
            <person name="Probst A.J."/>
            <person name="Thomas B.C."/>
            <person name="Singh A."/>
            <person name="Wilkins M.J."/>
            <person name="Karaoz U."/>
            <person name="Brodie E.L."/>
            <person name="Williams K.H."/>
            <person name="Hubbard S.S."/>
            <person name="Banfield J.F."/>
        </authorList>
    </citation>
    <scope>NUCLEOTIDE SEQUENCE [LARGE SCALE GENOMIC DNA]</scope>
</reference>
<dbReference type="PANTHER" id="PTHR38471">
    <property type="entry name" value="FOUR HELIX BUNDLE PROTEIN"/>
    <property type="match status" value="1"/>
</dbReference>
<dbReference type="PIRSF" id="PIRSF035652">
    <property type="entry name" value="CHP02436"/>
    <property type="match status" value="1"/>
</dbReference>
<evidence type="ECO:0000313" key="1">
    <source>
        <dbReference type="EMBL" id="OHA20417.1"/>
    </source>
</evidence>
<sequence length="117" mass="13098">MSDKNPKYDLEERTAKFGEAIVLFAKKIPVNPVTSRIIPQLVGSGTSIGSNYCEADDAESGKDFVHKLCICKKEARETKHWLRILSVAAPELKGEARILWKEANELNLIFNAIVKKI</sequence>